<comment type="caution">
    <text evidence="2">The sequence shown here is derived from an EMBL/GenBank/DDBJ whole genome shotgun (WGS) entry which is preliminary data.</text>
</comment>
<protein>
    <recommendedName>
        <fullName evidence="4">SH3 domain-containing protein</fullName>
    </recommendedName>
</protein>
<accession>A0A3A8IYP3</accession>
<organism evidence="2 3">
    <name type="scientific">Corallococcus terminator</name>
    <dbReference type="NCBI Taxonomy" id="2316733"/>
    <lineage>
        <taxon>Bacteria</taxon>
        <taxon>Pseudomonadati</taxon>
        <taxon>Myxococcota</taxon>
        <taxon>Myxococcia</taxon>
        <taxon>Myxococcales</taxon>
        <taxon>Cystobacterineae</taxon>
        <taxon>Myxococcaceae</taxon>
        <taxon>Corallococcus</taxon>
    </lineage>
</organism>
<gene>
    <name evidence="2" type="ORF">D7V88_24135</name>
</gene>
<reference evidence="3" key="1">
    <citation type="submission" date="2018-09" db="EMBL/GenBank/DDBJ databases">
        <authorList>
            <person name="Livingstone P.G."/>
            <person name="Whitworth D.E."/>
        </authorList>
    </citation>
    <scope>NUCLEOTIDE SEQUENCE [LARGE SCALE GENOMIC DNA]</scope>
    <source>
        <strain evidence="3">CA054A</strain>
    </source>
</reference>
<sequence length="127" mass="13838">MKNLRTLLFLVGSTALWTVGCGGAPEEGPLDPEVQSQVEPQPQADEGRTVHAQAGYSVCWPTLGVYGSPSTSGLTAGSLVHGRDTFYPSTQVFWSNGEYWVYGEGFGYANGYDYYSRGYVRWAGLCH</sequence>
<evidence type="ECO:0008006" key="4">
    <source>
        <dbReference type="Google" id="ProtNLM"/>
    </source>
</evidence>
<dbReference type="OrthoDB" id="9919471at2"/>
<dbReference type="RefSeq" id="WP_120542997.1">
    <property type="nucleotide sequence ID" value="NZ_RAVZ01000180.1"/>
</dbReference>
<dbReference type="EMBL" id="RAVZ01000180">
    <property type="protein sequence ID" value="RKG83451.1"/>
    <property type="molecule type" value="Genomic_DNA"/>
</dbReference>
<name>A0A3A8IYP3_9BACT</name>
<evidence type="ECO:0000313" key="2">
    <source>
        <dbReference type="EMBL" id="RKG83451.1"/>
    </source>
</evidence>
<evidence type="ECO:0000256" key="1">
    <source>
        <dbReference type="SAM" id="MobiDB-lite"/>
    </source>
</evidence>
<dbReference type="Proteomes" id="UP000268094">
    <property type="component" value="Unassembled WGS sequence"/>
</dbReference>
<keyword evidence="3" id="KW-1185">Reference proteome</keyword>
<feature type="region of interest" description="Disordered" evidence="1">
    <location>
        <begin position="26"/>
        <end position="47"/>
    </location>
</feature>
<feature type="compositionally biased region" description="Low complexity" evidence="1">
    <location>
        <begin position="32"/>
        <end position="43"/>
    </location>
</feature>
<dbReference type="AlphaFoldDB" id="A0A3A8IYP3"/>
<evidence type="ECO:0000313" key="3">
    <source>
        <dbReference type="Proteomes" id="UP000268094"/>
    </source>
</evidence>
<dbReference type="PROSITE" id="PS51257">
    <property type="entry name" value="PROKAR_LIPOPROTEIN"/>
    <property type="match status" value="1"/>
</dbReference>
<proteinExistence type="predicted"/>